<dbReference type="InterPro" id="IPR041525">
    <property type="entry name" value="N/Namide_PRibTrfase"/>
</dbReference>
<evidence type="ECO:0000256" key="4">
    <source>
        <dbReference type="ARBA" id="ARBA00022553"/>
    </source>
</evidence>
<accession>A0A420IAG7</accession>
<dbReference type="GO" id="GO:0004516">
    <property type="term" value="F:nicotinate phosphoribosyltransferase activity"/>
    <property type="evidence" value="ECO:0007669"/>
    <property type="project" value="UniProtKB-UniRule"/>
</dbReference>
<dbReference type="PANTHER" id="PTHR11098:SF1">
    <property type="entry name" value="NICOTINATE PHOSPHORIBOSYLTRANSFERASE"/>
    <property type="match status" value="1"/>
</dbReference>
<evidence type="ECO:0000256" key="2">
    <source>
        <dbReference type="ARBA" id="ARBA00010897"/>
    </source>
</evidence>
<organism evidence="11 12">
    <name type="scientific">Golovinomyces cichoracearum</name>
    <dbReference type="NCBI Taxonomy" id="62708"/>
    <lineage>
        <taxon>Eukaryota</taxon>
        <taxon>Fungi</taxon>
        <taxon>Dikarya</taxon>
        <taxon>Ascomycota</taxon>
        <taxon>Pezizomycotina</taxon>
        <taxon>Leotiomycetes</taxon>
        <taxon>Erysiphales</taxon>
        <taxon>Erysiphaceae</taxon>
        <taxon>Golovinomyces</taxon>
    </lineage>
</organism>
<feature type="domain" description="Nicotinate/nicotinamide phosphoribosyltransferase" evidence="9">
    <location>
        <begin position="186"/>
        <end position="433"/>
    </location>
</feature>
<dbReference type="SUPFAM" id="SSF54675">
    <property type="entry name" value="Nicotinate/Quinolinate PRTase N-terminal domain-like"/>
    <property type="match status" value="1"/>
</dbReference>
<name>A0A420IAG7_9PEZI</name>
<comment type="caution">
    <text evidence="11">The sequence shown here is derived from an EMBL/GenBank/DDBJ whole genome shotgun (WGS) entry which is preliminary data.</text>
</comment>
<dbReference type="GO" id="GO:0034355">
    <property type="term" value="P:NAD+ biosynthetic process via the salvage pathway"/>
    <property type="evidence" value="ECO:0007669"/>
    <property type="project" value="TreeGrafter"/>
</dbReference>
<dbReference type="InterPro" id="IPR006406">
    <property type="entry name" value="Nic_PRibTrfase"/>
</dbReference>
<dbReference type="PANTHER" id="PTHR11098">
    <property type="entry name" value="NICOTINATE PHOSPHORIBOSYLTRANSFERASE"/>
    <property type="match status" value="1"/>
</dbReference>
<keyword evidence="5 8" id="KW-0436">Ligase</keyword>
<dbReference type="GO" id="GO:0016757">
    <property type="term" value="F:glycosyltransferase activity"/>
    <property type="evidence" value="ECO:0007669"/>
    <property type="project" value="UniProtKB-KW"/>
</dbReference>
<comment type="pathway">
    <text evidence="1 8">Cofactor biosynthesis; NAD(+) biosynthesis; nicotinate D-ribonucleotide from nicotinate: step 1/1.</text>
</comment>
<dbReference type="Pfam" id="PF17767">
    <property type="entry name" value="NAPRTase_N"/>
    <property type="match status" value="1"/>
</dbReference>
<evidence type="ECO:0000313" key="12">
    <source>
        <dbReference type="Proteomes" id="UP000285405"/>
    </source>
</evidence>
<evidence type="ECO:0000256" key="3">
    <source>
        <dbReference type="ARBA" id="ARBA00013236"/>
    </source>
</evidence>
<comment type="PTM">
    <text evidence="8">Transiently phosphorylated on a His residue during the reaction cycle. Phosphorylation strongly increases the affinity for substrates and increases the rate of nicotinate D-ribonucleotide production. Dephosphorylation regenerates the low-affinity form of the enzyme, leading to product release.</text>
</comment>
<keyword evidence="6 8" id="KW-0662">Pyridine nucleotide biosynthesis</keyword>
<dbReference type="OrthoDB" id="193380at2759"/>
<dbReference type="InterPro" id="IPR040727">
    <property type="entry name" value="NAPRTase_N"/>
</dbReference>
<dbReference type="NCBIfam" id="TIGR01514">
    <property type="entry name" value="NAPRTase"/>
    <property type="match status" value="1"/>
</dbReference>
<dbReference type="PIRSF" id="PIRSF000484">
    <property type="entry name" value="NAPRT"/>
    <property type="match status" value="1"/>
</dbReference>
<dbReference type="InterPro" id="IPR036068">
    <property type="entry name" value="Nicotinate_pribotase-like_C"/>
</dbReference>
<dbReference type="UniPathway" id="UPA00253">
    <property type="reaction ID" value="UER00457"/>
</dbReference>
<evidence type="ECO:0000256" key="7">
    <source>
        <dbReference type="ARBA" id="ARBA00048668"/>
    </source>
</evidence>
<evidence type="ECO:0000259" key="10">
    <source>
        <dbReference type="Pfam" id="PF17767"/>
    </source>
</evidence>
<keyword evidence="11" id="KW-0808">Transferase</keyword>
<dbReference type="Pfam" id="PF04095">
    <property type="entry name" value="NAPRTase"/>
    <property type="match status" value="1"/>
</dbReference>
<keyword evidence="11" id="KW-0328">Glycosyltransferase</keyword>
<dbReference type="Proteomes" id="UP000285405">
    <property type="component" value="Unassembled WGS sequence"/>
</dbReference>
<comment type="function">
    <text evidence="8">Catalyzes the synthesis of beta-nicotinate D-ribonucleotide from nicotinate and 5-phospho-D-ribose 1-phosphate at the expense of ATP.</text>
</comment>
<dbReference type="InterPro" id="IPR007229">
    <property type="entry name" value="Nic_PRibTrfase-Fam"/>
</dbReference>
<dbReference type="EMBL" id="MCBR01009891">
    <property type="protein sequence ID" value="RKF71514.1"/>
    <property type="molecule type" value="Genomic_DNA"/>
</dbReference>
<evidence type="ECO:0000256" key="8">
    <source>
        <dbReference type="RuleBase" id="RU003838"/>
    </source>
</evidence>
<dbReference type="Gene3D" id="3.20.140.10">
    <property type="entry name" value="nicotinate phosphoribosyltransferase"/>
    <property type="match status" value="1"/>
</dbReference>
<evidence type="ECO:0000256" key="5">
    <source>
        <dbReference type="ARBA" id="ARBA00022598"/>
    </source>
</evidence>
<dbReference type="EC" id="6.3.4.21" evidence="3 8"/>
<feature type="domain" description="Nicotinate phosphoribosyltransferase N-terminal" evidence="10">
    <location>
        <begin position="18"/>
        <end position="153"/>
    </location>
</feature>
<comment type="catalytic activity">
    <reaction evidence="7 8">
        <text>5-phospho-alpha-D-ribose 1-diphosphate + nicotinate + ATP + H2O = nicotinate beta-D-ribonucleotide + ADP + phosphate + diphosphate</text>
        <dbReference type="Rhea" id="RHEA:36163"/>
        <dbReference type="ChEBI" id="CHEBI:15377"/>
        <dbReference type="ChEBI" id="CHEBI:30616"/>
        <dbReference type="ChEBI" id="CHEBI:32544"/>
        <dbReference type="ChEBI" id="CHEBI:33019"/>
        <dbReference type="ChEBI" id="CHEBI:43474"/>
        <dbReference type="ChEBI" id="CHEBI:57502"/>
        <dbReference type="ChEBI" id="CHEBI:58017"/>
        <dbReference type="ChEBI" id="CHEBI:456216"/>
        <dbReference type="EC" id="6.3.4.21"/>
    </reaction>
</comment>
<evidence type="ECO:0000259" key="9">
    <source>
        <dbReference type="Pfam" id="PF04095"/>
    </source>
</evidence>
<dbReference type="SUPFAM" id="SSF51690">
    <property type="entry name" value="Nicotinate/Quinolinate PRTase C-terminal domain-like"/>
    <property type="match status" value="1"/>
</dbReference>
<evidence type="ECO:0000256" key="1">
    <source>
        <dbReference type="ARBA" id="ARBA00004952"/>
    </source>
</evidence>
<comment type="similarity">
    <text evidence="2 8">Belongs to the NAPRTase family.</text>
</comment>
<evidence type="ECO:0000313" key="11">
    <source>
        <dbReference type="EMBL" id="RKF71514.1"/>
    </source>
</evidence>
<proteinExistence type="inferred from homology"/>
<keyword evidence="4" id="KW-0597">Phosphoprotein</keyword>
<protein>
    <recommendedName>
        <fullName evidence="3 8">Nicotinate phosphoribosyltransferase</fullName>
        <ecNumber evidence="3 8">6.3.4.21</ecNumber>
    </recommendedName>
</protein>
<evidence type="ECO:0000256" key="6">
    <source>
        <dbReference type="ARBA" id="ARBA00022642"/>
    </source>
</evidence>
<dbReference type="GO" id="GO:0005829">
    <property type="term" value="C:cytosol"/>
    <property type="evidence" value="ECO:0007669"/>
    <property type="project" value="TreeGrafter"/>
</dbReference>
<dbReference type="AlphaFoldDB" id="A0A420IAG7"/>
<gene>
    <name evidence="11" type="ORF">GcC1_098026</name>
</gene>
<reference evidence="11 12" key="1">
    <citation type="journal article" date="2018" name="BMC Genomics">
        <title>Comparative genome analyses reveal sequence features reflecting distinct modes of host-adaptation between dicot and monocot powdery mildew.</title>
        <authorList>
            <person name="Wu Y."/>
            <person name="Ma X."/>
            <person name="Pan Z."/>
            <person name="Kale S.D."/>
            <person name="Song Y."/>
            <person name="King H."/>
            <person name="Zhang Q."/>
            <person name="Presley C."/>
            <person name="Deng X."/>
            <person name="Wei C.I."/>
            <person name="Xiao S."/>
        </authorList>
    </citation>
    <scope>NUCLEOTIDE SEQUENCE [LARGE SCALE GENOMIC DNA]</scope>
    <source>
        <strain evidence="11">UCSC1</strain>
    </source>
</reference>
<sequence length="449" mass="50444">MTGFSSSNPYPEGVISFLDTDLYKLTMQCAVLRHFPDVQVSYTLTNRTSEKKLSRAAFDWLYAQIMKLGNISLSHDELCFLQSSVAVLSKPYLDFLQGLRLNPREQVSCSFIPDESCGDNNNNANDLGRLVLSVKGLWVETILYEIPLLALTSEAYFRFVDTNWTYDGQEKRAFDKAQQLLEAGCAFNEFGTRRRRDYHTQALVLRGLLKAHTQCDRSKFTGRLLGTSNVHLAMRFGLIPVGTVAHEWFMGVAAITDDYVNANYKAMSYWADCFGMNELGYILTDTFGTPAFLQAFSQPIPGLEVPKTFVESSSGVRQDSGDPVTFVKIMKEFYERHNFTKKTIVFSDALNAEFCLAYKSVAEKAGFDCIFGIGTFFTNDFVDNKTGGKSAPLNIVMKLDTAAGRSAIKLSDNSAKNMGDPVVVNRVKKLLGYTETDWKLSDENQRWNH</sequence>